<gene>
    <name evidence="2" type="ORF">RFN29_04010</name>
</gene>
<dbReference type="InterPro" id="IPR014710">
    <property type="entry name" value="RmlC-like_jellyroll"/>
</dbReference>
<proteinExistence type="predicted"/>
<protein>
    <submittedName>
        <fullName evidence="2">Cupin domain-containing protein</fullName>
    </submittedName>
</protein>
<dbReference type="EMBL" id="JAVIJC010000003">
    <property type="protein sequence ID" value="MDX8490737.1"/>
    <property type="molecule type" value="Genomic_DNA"/>
</dbReference>
<evidence type="ECO:0000259" key="1">
    <source>
        <dbReference type="Pfam" id="PF05899"/>
    </source>
</evidence>
<dbReference type="RefSeq" id="WP_320224829.1">
    <property type="nucleotide sequence ID" value="NZ_JAVIJB010000001.1"/>
</dbReference>
<evidence type="ECO:0000313" key="3">
    <source>
        <dbReference type="Proteomes" id="UP001271249"/>
    </source>
</evidence>
<comment type="caution">
    <text evidence="2">The sequence shown here is derived from an EMBL/GenBank/DDBJ whole genome shotgun (WGS) entry which is preliminary data.</text>
</comment>
<name>A0ABU4YUW7_9HYPH</name>
<dbReference type="SUPFAM" id="SSF51182">
    <property type="entry name" value="RmlC-like cupins"/>
    <property type="match status" value="1"/>
</dbReference>
<dbReference type="Pfam" id="PF05899">
    <property type="entry name" value="Cupin_3"/>
    <property type="match status" value="1"/>
</dbReference>
<sequence>METTNLIDLSTFHDLAKADIGAFSPKPTSIEGDQVEAARSFFQSPDGTIDIGIWECTPGRFTADRTLSSEICHIISGRAEVSRADGEMRELGPGDLLVLPRGWKGEWLIRETTRKLYMIQSAG</sequence>
<keyword evidence="3" id="KW-1185">Reference proteome</keyword>
<feature type="domain" description="(S)-ureidoglycine aminohydrolase cupin" evidence="1">
    <location>
        <begin position="44"/>
        <end position="117"/>
    </location>
</feature>
<dbReference type="PANTHER" id="PTHR40943">
    <property type="entry name" value="CYTOPLASMIC PROTEIN-RELATED"/>
    <property type="match status" value="1"/>
</dbReference>
<evidence type="ECO:0000313" key="2">
    <source>
        <dbReference type="EMBL" id="MDX8490737.1"/>
    </source>
</evidence>
<organism evidence="2 3">
    <name type="scientific">Mesorhizobium captivum</name>
    <dbReference type="NCBI Taxonomy" id="3072319"/>
    <lineage>
        <taxon>Bacteria</taxon>
        <taxon>Pseudomonadati</taxon>
        <taxon>Pseudomonadota</taxon>
        <taxon>Alphaproteobacteria</taxon>
        <taxon>Hyphomicrobiales</taxon>
        <taxon>Phyllobacteriaceae</taxon>
        <taxon>Mesorhizobium</taxon>
    </lineage>
</organism>
<dbReference type="Gene3D" id="2.60.120.10">
    <property type="entry name" value="Jelly Rolls"/>
    <property type="match status" value="1"/>
</dbReference>
<dbReference type="InterPro" id="IPR008579">
    <property type="entry name" value="UGlyAH_Cupin_dom"/>
</dbReference>
<accession>A0ABU4YUW7</accession>
<dbReference type="InterPro" id="IPR011051">
    <property type="entry name" value="RmlC_Cupin_sf"/>
</dbReference>
<dbReference type="CDD" id="cd02227">
    <property type="entry name" value="cupin_TM1112-like"/>
    <property type="match status" value="1"/>
</dbReference>
<dbReference type="Proteomes" id="UP001271249">
    <property type="component" value="Unassembled WGS sequence"/>
</dbReference>
<reference evidence="2 3" key="1">
    <citation type="submission" date="2023-08" db="EMBL/GenBank/DDBJ databases">
        <title>Implementing the SeqCode for naming new Mesorhizobium species isolated from Vachellia karroo root nodules.</title>
        <authorList>
            <person name="Van Lill M."/>
        </authorList>
    </citation>
    <scope>NUCLEOTIDE SEQUENCE [LARGE SCALE GENOMIC DNA]</scope>
    <source>
        <strain evidence="2 3">VK22B</strain>
    </source>
</reference>
<dbReference type="PANTHER" id="PTHR40943:SF1">
    <property type="entry name" value="CYTOPLASMIC PROTEIN"/>
    <property type="match status" value="1"/>
</dbReference>